<dbReference type="InterPro" id="IPR000644">
    <property type="entry name" value="CBS_dom"/>
</dbReference>
<feature type="domain" description="CBS" evidence="12">
    <location>
        <begin position="528"/>
        <end position="585"/>
    </location>
</feature>
<evidence type="ECO:0000256" key="3">
    <source>
        <dbReference type="ARBA" id="ARBA00022692"/>
    </source>
</evidence>
<dbReference type="InterPro" id="IPR001807">
    <property type="entry name" value="ClC"/>
</dbReference>
<keyword evidence="7" id="KW-0869">Chloride channel</keyword>
<evidence type="ECO:0000256" key="7">
    <source>
        <dbReference type="ARBA" id="ARBA00023173"/>
    </source>
</evidence>
<keyword evidence="8" id="KW-0868">Chloride</keyword>
<dbReference type="InterPro" id="IPR014743">
    <property type="entry name" value="Cl-channel_core"/>
</dbReference>
<dbReference type="GO" id="GO:0034707">
    <property type="term" value="C:chloride channel complex"/>
    <property type="evidence" value="ECO:0007669"/>
    <property type="project" value="UniProtKB-KW"/>
</dbReference>
<evidence type="ECO:0000256" key="5">
    <source>
        <dbReference type="ARBA" id="ARBA00023065"/>
    </source>
</evidence>
<dbReference type="eggNOG" id="COG0517">
    <property type="taxonomic scope" value="Bacteria"/>
</dbReference>
<evidence type="ECO:0000256" key="9">
    <source>
        <dbReference type="ARBA" id="ARBA00023303"/>
    </source>
</evidence>
<sequence>MHDRIKKIYPEAFGWIFQRLRRGTIPAAPLTIVLAAIAGVLTGYGSVLFAYLFEIIRELTVLRFVAWSEFTIWGYVALAASPALGILFVAWFTRYFRLEGQAVPEVIKSVARKDGVIRPFWSLAKVFSSAVCIGVGGSVGPEGPMVLIGSSIASAAGQFFRLSSRNLRTLVAAGAAAGISAAFNAPIAGVIFSCEIILGSFAVESLTPIVIAAVLAAVVQKQVGEHGVNVAFPQISHEYAGNWVELPSYFLLGIICGFASIAFVRLLYWTEDVAKAWTPKWWIRALACGTLVGVLGAGYFVVYPAPPTISAEESANESDSLAEEMSQEGHHPRGPALYGVGYDTVEHSLHLQNADKPMPVRRQNVDIASTKVVPLSREEMIAHLWWLVPLILLKPICTSLTLGGGGAGGIFAPSLFLGATLGGAYGIVCNLIAPDMCASPGAYALVGMGAVVAGTTHGVLSAILIVYELTGDYHIILPIMGAACISSVVAWFSDPENIYSKRLARSGESIARSHDLHGAEHIKVRDVMIRRFPTVKNTDNLVQIIKVARQNPHIESLPVMDDDNRLIGIIRPEDLHRVMDTDVSPYLVNADDIALMMPISVSPEENLLEALRDFGSRDVDTLPVEIGEGGRRQLIGLLLRADVMSRYREAMLSRH</sequence>
<dbReference type="CDD" id="cd00400">
    <property type="entry name" value="Voltage_gated_ClC"/>
    <property type="match status" value="1"/>
</dbReference>
<dbReference type="AlphaFoldDB" id="A3ZQR8"/>
<dbReference type="SUPFAM" id="SSF54631">
    <property type="entry name" value="CBS-domain pair"/>
    <property type="match status" value="1"/>
</dbReference>
<feature type="transmembrane region" description="Helical" evidence="11">
    <location>
        <begin position="281"/>
        <end position="302"/>
    </location>
</feature>
<accession>A3ZQR8</accession>
<dbReference type="Pfam" id="PF00654">
    <property type="entry name" value="Voltage_CLC"/>
    <property type="match status" value="1"/>
</dbReference>
<dbReference type="InterPro" id="IPR050368">
    <property type="entry name" value="ClC-type_chloride_channel"/>
</dbReference>
<dbReference type="Pfam" id="PF00571">
    <property type="entry name" value="CBS"/>
    <property type="match status" value="2"/>
</dbReference>
<dbReference type="eggNOG" id="COG0038">
    <property type="taxonomic scope" value="Bacteria"/>
</dbReference>
<evidence type="ECO:0000256" key="1">
    <source>
        <dbReference type="ARBA" id="ARBA00004141"/>
    </source>
</evidence>
<dbReference type="GO" id="GO:0005254">
    <property type="term" value="F:chloride channel activity"/>
    <property type="evidence" value="ECO:0007669"/>
    <property type="project" value="UniProtKB-KW"/>
</dbReference>
<keyword evidence="6 11" id="KW-0472">Membrane</keyword>
<comment type="subcellular location">
    <subcellularLocation>
        <location evidence="1">Membrane</location>
        <topology evidence="1">Multi-pass membrane protein</topology>
    </subcellularLocation>
</comment>
<reference evidence="13 14" key="1">
    <citation type="submission" date="2006-02" db="EMBL/GenBank/DDBJ databases">
        <authorList>
            <person name="Amann R."/>
            <person name="Ferriera S."/>
            <person name="Johnson J."/>
            <person name="Kravitz S."/>
            <person name="Halpern A."/>
            <person name="Remington K."/>
            <person name="Beeson K."/>
            <person name="Tran B."/>
            <person name="Rogers Y.-H."/>
            <person name="Friedman R."/>
            <person name="Venter J.C."/>
        </authorList>
    </citation>
    <scope>NUCLEOTIDE SEQUENCE [LARGE SCALE GENOMIC DNA]</scope>
    <source>
        <strain evidence="13 14">DSM 3645</strain>
    </source>
</reference>
<keyword evidence="10" id="KW-0129">CBS domain</keyword>
<dbReference type="PROSITE" id="PS51371">
    <property type="entry name" value="CBS"/>
    <property type="match status" value="1"/>
</dbReference>
<feature type="transmembrane region" description="Helical" evidence="11">
    <location>
        <begin position="410"/>
        <end position="433"/>
    </location>
</feature>
<keyword evidence="2" id="KW-0813">Transport</keyword>
<feature type="transmembrane region" description="Helical" evidence="11">
    <location>
        <begin position="197"/>
        <end position="219"/>
    </location>
</feature>
<evidence type="ECO:0000256" key="6">
    <source>
        <dbReference type="ARBA" id="ARBA00023136"/>
    </source>
</evidence>
<dbReference type="Gene3D" id="3.10.580.10">
    <property type="entry name" value="CBS-domain"/>
    <property type="match status" value="1"/>
</dbReference>
<dbReference type="PRINTS" id="PR00762">
    <property type="entry name" value="CLCHANNEL"/>
</dbReference>
<feature type="transmembrane region" description="Helical" evidence="11">
    <location>
        <begin position="384"/>
        <end position="404"/>
    </location>
</feature>
<dbReference type="HOGENOM" id="CLU_015263_5_1_0"/>
<dbReference type="STRING" id="314230.DSM3645_20592"/>
<feature type="transmembrane region" description="Helical" evidence="11">
    <location>
        <begin position="170"/>
        <end position="191"/>
    </location>
</feature>
<dbReference type="RefSeq" id="WP_002652015.1">
    <property type="nucleotide sequence ID" value="NZ_CH672376.1"/>
</dbReference>
<evidence type="ECO:0000256" key="8">
    <source>
        <dbReference type="ARBA" id="ARBA00023214"/>
    </source>
</evidence>
<keyword evidence="3 11" id="KW-0812">Transmembrane</keyword>
<keyword evidence="9" id="KW-0407">Ion channel</keyword>
<dbReference type="Gene3D" id="1.10.3080.10">
    <property type="entry name" value="Clc chloride channel"/>
    <property type="match status" value="1"/>
</dbReference>
<evidence type="ECO:0000259" key="12">
    <source>
        <dbReference type="PROSITE" id="PS51371"/>
    </source>
</evidence>
<organism evidence="13 14">
    <name type="scientific">Blastopirellula marina DSM 3645</name>
    <dbReference type="NCBI Taxonomy" id="314230"/>
    <lineage>
        <taxon>Bacteria</taxon>
        <taxon>Pseudomonadati</taxon>
        <taxon>Planctomycetota</taxon>
        <taxon>Planctomycetia</taxon>
        <taxon>Pirellulales</taxon>
        <taxon>Pirellulaceae</taxon>
        <taxon>Blastopirellula</taxon>
    </lineage>
</organism>
<dbReference type="PANTHER" id="PTHR43427:SF6">
    <property type="entry name" value="CHLORIDE CHANNEL PROTEIN CLC-E"/>
    <property type="match status" value="1"/>
</dbReference>
<feature type="transmembrane region" description="Helical" evidence="11">
    <location>
        <begin position="72"/>
        <end position="92"/>
    </location>
</feature>
<evidence type="ECO:0000313" key="13">
    <source>
        <dbReference type="EMBL" id="EAQ81008.1"/>
    </source>
</evidence>
<comment type="caution">
    <text evidence="13">The sequence shown here is derived from an EMBL/GenBank/DDBJ whole genome shotgun (WGS) entry which is preliminary data.</text>
</comment>
<dbReference type="EMBL" id="AANZ01000006">
    <property type="protein sequence ID" value="EAQ81008.1"/>
    <property type="molecule type" value="Genomic_DNA"/>
</dbReference>
<dbReference type="Proteomes" id="UP000004358">
    <property type="component" value="Unassembled WGS sequence"/>
</dbReference>
<evidence type="ECO:0000256" key="4">
    <source>
        <dbReference type="ARBA" id="ARBA00022989"/>
    </source>
</evidence>
<dbReference type="PANTHER" id="PTHR43427">
    <property type="entry name" value="CHLORIDE CHANNEL PROTEIN CLC-E"/>
    <property type="match status" value="1"/>
</dbReference>
<evidence type="ECO:0000256" key="10">
    <source>
        <dbReference type="PROSITE-ProRule" id="PRU00703"/>
    </source>
</evidence>
<evidence type="ECO:0000256" key="11">
    <source>
        <dbReference type="SAM" id="Phobius"/>
    </source>
</evidence>
<evidence type="ECO:0000313" key="14">
    <source>
        <dbReference type="Proteomes" id="UP000004358"/>
    </source>
</evidence>
<keyword evidence="5" id="KW-0406">Ion transport</keyword>
<proteinExistence type="predicted"/>
<dbReference type="OrthoDB" id="9812438at2"/>
<dbReference type="SMART" id="SM00116">
    <property type="entry name" value="CBS"/>
    <property type="match status" value="2"/>
</dbReference>
<dbReference type="SUPFAM" id="SSF81340">
    <property type="entry name" value="Clc chloride channel"/>
    <property type="match status" value="1"/>
</dbReference>
<feature type="transmembrane region" description="Helical" evidence="11">
    <location>
        <begin position="249"/>
        <end position="269"/>
    </location>
</feature>
<dbReference type="InterPro" id="IPR046342">
    <property type="entry name" value="CBS_dom_sf"/>
</dbReference>
<name>A3ZQR8_9BACT</name>
<feature type="transmembrane region" description="Helical" evidence="11">
    <location>
        <begin position="473"/>
        <end position="492"/>
    </location>
</feature>
<feature type="transmembrane region" description="Helical" evidence="11">
    <location>
        <begin position="445"/>
        <end position="467"/>
    </location>
</feature>
<gene>
    <name evidence="13" type="ORF">DSM3645_20592</name>
</gene>
<keyword evidence="4 11" id="KW-1133">Transmembrane helix</keyword>
<feature type="transmembrane region" description="Helical" evidence="11">
    <location>
        <begin position="27"/>
        <end position="52"/>
    </location>
</feature>
<protein>
    <submittedName>
        <fullName evidence="13">Chloride channel protein-like</fullName>
    </submittedName>
</protein>
<evidence type="ECO:0000256" key="2">
    <source>
        <dbReference type="ARBA" id="ARBA00022448"/>
    </source>
</evidence>